<feature type="transmembrane region" description="Helical" evidence="2">
    <location>
        <begin position="169"/>
        <end position="189"/>
    </location>
</feature>
<comment type="caution">
    <text evidence="3">The sequence shown here is derived from an EMBL/GenBank/DDBJ whole genome shotgun (WGS) entry which is preliminary data.</text>
</comment>
<dbReference type="Pfam" id="PF14235">
    <property type="entry name" value="DUF4337"/>
    <property type="match status" value="1"/>
</dbReference>
<protein>
    <submittedName>
        <fullName evidence="3">DUF4337 domain-containing protein</fullName>
    </submittedName>
</protein>
<reference evidence="3" key="1">
    <citation type="submission" date="2021-01" db="EMBL/GenBank/DDBJ databases">
        <title>Genome sequence of strain Noviherbaspirillum sp. DKR-6.</title>
        <authorList>
            <person name="Chaudhary D.K."/>
        </authorList>
    </citation>
    <scope>NUCLEOTIDE SEQUENCE</scope>
    <source>
        <strain evidence="3">DKR-6</strain>
    </source>
</reference>
<dbReference type="EMBL" id="JAEPBG010000001">
    <property type="protein sequence ID" value="MBK4733125.1"/>
    <property type="molecule type" value="Genomic_DNA"/>
</dbReference>
<accession>A0A934SMC6</accession>
<dbReference type="RefSeq" id="WP_200589631.1">
    <property type="nucleotide sequence ID" value="NZ_JAEPBG010000001.1"/>
</dbReference>
<feature type="coiled-coil region" evidence="1">
    <location>
        <begin position="97"/>
        <end position="131"/>
    </location>
</feature>
<organism evidence="3 4">
    <name type="scientific">Noviherbaspirillum pedocola</name>
    <dbReference type="NCBI Taxonomy" id="2801341"/>
    <lineage>
        <taxon>Bacteria</taxon>
        <taxon>Pseudomonadati</taxon>
        <taxon>Pseudomonadota</taxon>
        <taxon>Betaproteobacteria</taxon>
        <taxon>Burkholderiales</taxon>
        <taxon>Oxalobacteraceae</taxon>
        <taxon>Noviherbaspirillum</taxon>
    </lineage>
</organism>
<dbReference type="Proteomes" id="UP000622890">
    <property type="component" value="Unassembled WGS sequence"/>
</dbReference>
<evidence type="ECO:0000256" key="1">
    <source>
        <dbReference type="SAM" id="Coils"/>
    </source>
</evidence>
<sequence length="190" mass="20818">MSEGGFHVHGPHDHAVEHAAHGNDPFASRIAVLTAVLATVGAGFGYMGGATQNDAAMFKNDAAIRKTAASNQWNYYQAKSNKQNLAELAMSLPGADRDRYAAEVQRYKNEKEDIRKDAEKLEAESREFDEKAAHVIHEHHRWALAGTVEQIAISLSAITLLTRRRWLQLASYGAAAVGILLGASAWLHLF</sequence>
<keyword evidence="2" id="KW-0472">Membrane</keyword>
<proteinExistence type="predicted"/>
<dbReference type="AlphaFoldDB" id="A0A934SMC6"/>
<keyword evidence="1" id="KW-0175">Coiled coil</keyword>
<name>A0A934SMC6_9BURK</name>
<evidence type="ECO:0000313" key="4">
    <source>
        <dbReference type="Proteomes" id="UP000622890"/>
    </source>
</evidence>
<keyword evidence="2" id="KW-1133">Transmembrane helix</keyword>
<feature type="transmembrane region" description="Helical" evidence="2">
    <location>
        <begin position="30"/>
        <end position="49"/>
    </location>
</feature>
<evidence type="ECO:0000313" key="3">
    <source>
        <dbReference type="EMBL" id="MBK4733125.1"/>
    </source>
</evidence>
<dbReference type="InterPro" id="IPR025570">
    <property type="entry name" value="DUF4337"/>
</dbReference>
<evidence type="ECO:0000256" key="2">
    <source>
        <dbReference type="SAM" id="Phobius"/>
    </source>
</evidence>
<gene>
    <name evidence="3" type="ORF">JJB74_00650</name>
</gene>
<keyword evidence="2" id="KW-0812">Transmembrane</keyword>
<keyword evidence="4" id="KW-1185">Reference proteome</keyword>